<gene>
    <name evidence="1" type="primary">C1orf94</name>
</gene>
<organism evidence="1 2">
    <name type="scientific">Latimeria chalumnae</name>
    <name type="common">Coelacanth</name>
    <dbReference type="NCBI Taxonomy" id="7897"/>
    <lineage>
        <taxon>Eukaryota</taxon>
        <taxon>Metazoa</taxon>
        <taxon>Chordata</taxon>
        <taxon>Craniata</taxon>
        <taxon>Vertebrata</taxon>
        <taxon>Euteleostomi</taxon>
        <taxon>Coelacanthiformes</taxon>
        <taxon>Coelacanthidae</taxon>
        <taxon>Latimeria</taxon>
    </lineage>
</organism>
<dbReference type="Pfam" id="PF15752">
    <property type="entry name" value="DUF4688"/>
    <property type="match status" value="1"/>
</dbReference>
<accession>H3A149</accession>
<dbReference type="EMBL" id="AFYH01241757">
    <property type="status" value="NOT_ANNOTATED_CDS"/>
    <property type="molecule type" value="Genomic_DNA"/>
</dbReference>
<dbReference type="eggNOG" id="ENOG502QX2U">
    <property type="taxonomic scope" value="Eukaryota"/>
</dbReference>
<proteinExistence type="predicted"/>
<evidence type="ECO:0000313" key="1">
    <source>
        <dbReference type="Ensembl" id="ENSLACP00000003370.1"/>
    </source>
</evidence>
<keyword evidence="2" id="KW-1185">Reference proteome</keyword>
<dbReference type="InParanoid" id="H3A149"/>
<name>H3A149_LATCH</name>
<protein>
    <submittedName>
        <fullName evidence="1">Chromosome 1 open reading frame 94</fullName>
    </submittedName>
</protein>
<dbReference type="OMA" id="CHIHIEQ"/>
<evidence type="ECO:0000313" key="2">
    <source>
        <dbReference type="Proteomes" id="UP000008672"/>
    </source>
</evidence>
<dbReference type="FunCoup" id="H3A149">
    <property type="interactions" value="35"/>
</dbReference>
<dbReference type="Proteomes" id="UP000008672">
    <property type="component" value="Unassembled WGS sequence"/>
</dbReference>
<reference evidence="2" key="1">
    <citation type="submission" date="2011-08" db="EMBL/GenBank/DDBJ databases">
        <title>The draft genome of Latimeria chalumnae.</title>
        <authorList>
            <person name="Di Palma F."/>
            <person name="Alfoldi J."/>
            <person name="Johnson J."/>
            <person name="Berlin A."/>
            <person name="Gnerre S."/>
            <person name="Jaffe D."/>
            <person name="MacCallum I."/>
            <person name="Young S."/>
            <person name="Walker B.J."/>
            <person name="Lander E."/>
            <person name="Lindblad-Toh K."/>
        </authorList>
    </citation>
    <scope>NUCLEOTIDE SEQUENCE [LARGE SCALE GENOMIC DNA]</scope>
    <source>
        <strain evidence="2">Wild caught</strain>
    </source>
</reference>
<dbReference type="InterPro" id="IPR031496">
    <property type="entry name" value="DUF4688"/>
</dbReference>
<reference evidence="1" key="3">
    <citation type="submission" date="2025-09" db="UniProtKB">
        <authorList>
            <consortium name="Ensembl"/>
        </authorList>
    </citation>
    <scope>IDENTIFICATION</scope>
</reference>
<dbReference type="HOGENOM" id="CLU_032132_0_0_1"/>
<dbReference type="GeneTree" id="ENSGT00390000017672"/>
<dbReference type="PANTHER" id="PTHR35674">
    <property type="entry name" value="CDNA SEQUENCE CK137956"/>
    <property type="match status" value="1"/>
</dbReference>
<sequence>SNKEISKLLAQFSLKHIETSQAPDNKVVMEETKIIKDFLQNSMFSTTSNKNLTPALSTSSEKPADHSVLGQRSQLPVFAKICAKYIVDPQIESKSSLPTAETNQNVMEGYNGKDEGAIHPSLSQFKMETCSSEKSLGSMKQNLSVVSSNMKKSVGKSEKSILYELLGTAKKVDGQSALYNSKTDVHGAESKLKPSLTVKTTTNLKYTGNIFTPRSAATATVTSNRPPLLNYAPPLPPNPSNYTQYQALYQQRARMPYQQTLHPQLGCFARQVNPYNYQQVAQQFLRPPYSPVVSYIPFVQPDFSYQPRNIPKPPSNTQEAPAMAGDGPQFLYQPAYGGGTKGGGVLRWSLPYF</sequence>
<reference evidence="1" key="2">
    <citation type="submission" date="2025-08" db="UniProtKB">
        <authorList>
            <consortium name="Ensembl"/>
        </authorList>
    </citation>
    <scope>IDENTIFICATION</scope>
</reference>
<dbReference type="PANTHER" id="PTHR35674:SF1">
    <property type="entry name" value="CDNA SEQUENCE CK137956"/>
    <property type="match status" value="1"/>
</dbReference>
<dbReference type="AlphaFoldDB" id="H3A149"/>
<dbReference type="Ensembl" id="ENSLACT00000003400.1">
    <property type="protein sequence ID" value="ENSLACP00000003370.1"/>
    <property type="gene ID" value="ENSLACG00000003013.1"/>
</dbReference>